<dbReference type="InterPro" id="IPR050266">
    <property type="entry name" value="AB_hydrolase_sf"/>
</dbReference>
<evidence type="ECO:0000259" key="1">
    <source>
        <dbReference type="Pfam" id="PF12697"/>
    </source>
</evidence>
<reference evidence="2" key="1">
    <citation type="submission" date="2022-10" db="EMBL/GenBank/DDBJ databases">
        <title>The WGS of Solirubrobacter ginsenosidimutans DSM 21036.</title>
        <authorList>
            <person name="Jiang Z."/>
        </authorList>
    </citation>
    <scope>NUCLEOTIDE SEQUENCE</scope>
    <source>
        <strain evidence="2">DSM 21036</strain>
    </source>
</reference>
<dbReference type="SUPFAM" id="SSF53474">
    <property type="entry name" value="alpha/beta-Hydrolases"/>
    <property type="match status" value="1"/>
</dbReference>
<dbReference type="Pfam" id="PF12697">
    <property type="entry name" value="Abhydrolase_6"/>
    <property type="match status" value="1"/>
</dbReference>
<gene>
    <name evidence="2" type="ORF">OM076_23795</name>
</gene>
<comment type="caution">
    <text evidence="2">The sequence shown here is derived from an EMBL/GenBank/DDBJ whole genome shotgun (WGS) entry which is preliminary data.</text>
</comment>
<organism evidence="2 3">
    <name type="scientific">Solirubrobacter ginsenosidimutans</name>
    <dbReference type="NCBI Taxonomy" id="490573"/>
    <lineage>
        <taxon>Bacteria</taxon>
        <taxon>Bacillati</taxon>
        <taxon>Actinomycetota</taxon>
        <taxon>Thermoleophilia</taxon>
        <taxon>Solirubrobacterales</taxon>
        <taxon>Solirubrobacteraceae</taxon>
        <taxon>Solirubrobacter</taxon>
    </lineage>
</organism>
<dbReference type="Gene3D" id="3.40.50.1820">
    <property type="entry name" value="alpha/beta hydrolase"/>
    <property type="match status" value="1"/>
</dbReference>
<keyword evidence="2" id="KW-0378">Hydrolase</keyword>
<evidence type="ECO:0000313" key="3">
    <source>
        <dbReference type="Proteomes" id="UP001149140"/>
    </source>
</evidence>
<accession>A0A9X3S2A4</accession>
<name>A0A9X3S2A4_9ACTN</name>
<dbReference type="PANTHER" id="PTHR43798">
    <property type="entry name" value="MONOACYLGLYCEROL LIPASE"/>
    <property type="match status" value="1"/>
</dbReference>
<dbReference type="AlphaFoldDB" id="A0A9X3S2A4"/>
<dbReference type="Proteomes" id="UP001149140">
    <property type="component" value="Unassembled WGS sequence"/>
</dbReference>
<dbReference type="EMBL" id="JAPDOD010000024">
    <property type="protein sequence ID" value="MDA0163319.1"/>
    <property type="molecule type" value="Genomic_DNA"/>
</dbReference>
<evidence type="ECO:0000313" key="2">
    <source>
        <dbReference type="EMBL" id="MDA0163319.1"/>
    </source>
</evidence>
<dbReference type="InterPro" id="IPR000073">
    <property type="entry name" value="AB_hydrolase_1"/>
</dbReference>
<dbReference type="PANTHER" id="PTHR43798:SF33">
    <property type="entry name" value="HYDROLASE, PUTATIVE (AFU_ORTHOLOGUE AFUA_2G14860)-RELATED"/>
    <property type="match status" value="1"/>
</dbReference>
<dbReference type="InterPro" id="IPR029058">
    <property type="entry name" value="AB_hydrolase_fold"/>
</dbReference>
<feature type="domain" description="AB hydrolase-1" evidence="1">
    <location>
        <begin position="14"/>
        <end position="227"/>
    </location>
</feature>
<dbReference type="GO" id="GO:0016020">
    <property type="term" value="C:membrane"/>
    <property type="evidence" value="ECO:0007669"/>
    <property type="project" value="TreeGrafter"/>
</dbReference>
<sequence length="228" mass="23964">MSSVHRWGPEPARVLLIHGITSSGATMWRLGEALAERGVVAPDLRGHGEAPRAASYRAADFASGLGSGWELVIGHSLGGLIAAHAAVADPAFARRLILLDPVLEIADEDFPAVLESVVDEARDPATEEAIRAENPGWHDECVRAKALAGRQADPGAVERIMLDNAPWHHGALADRLRVPTLILGGDPALGGMAGSHLGAGNPLVEYRMVAGAGHSVHRDRPDVVLEAV</sequence>
<dbReference type="GO" id="GO:0016787">
    <property type="term" value="F:hydrolase activity"/>
    <property type="evidence" value="ECO:0007669"/>
    <property type="project" value="UniProtKB-KW"/>
</dbReference>
<dbReference type="RefSeq" id="WP_270042563.1">
    <property type="nucleotide sequence ID" value="NZ_JAPDOD010000024.1"/>
</dbReference>
<proteinExistence type="predicted"/>
<protein>
    <submittedName>
        <fullName evidence="2">Alpha/beta hydrolase</fullName>
    </submittedName>
</protein>
<keyword evidence="3" id="KW-1185">Reference proteome</keyword>